<sequence length="128" mass="14809">MMSFGTDGISHNIHLAQVDDDGNLSNFKEYENVLDVMNLPDGTVKFYYENGLKQIQGGRIVRSQVRGIKDAFRYRCSKCQAFETDVISQRDRGEQTEMECPVCEEPTDHARMDVDEIKYDRVRHGRDK</sequence>
<dbReference type="Proteomes" id="UP000501054">
    <property type="component" value="Segment"/>
</dbReference>
<organism evidence="1 2">
    <name type="scientific">Halorubrum virus Serpecor1</name>
    <dbReference type="NCBI Taxonomy" id="2721757"/>
    <lineage>
        <taxon>Viruses</taxon>
        <taxon>Duplodnaviria</taxon>
        <taxon>Heunggongvirae</taxon>
        <taxon>Uroviricota</taxon>
        <taxon>Caudoviricetes</taxon>
        <taxon>Thumleimavirales</taxon>
        <taxon>Hafunaviridae</taxon>
        <taxon>Haloferacalesvirus</taxon>
        <taxon>Haloferacalesvirus serpentinense</taxon>
        <taxon>Haloferacalesvirus Serpecor1</taxon>
    </lineage>
</organism>
<evidence type="ECO:0000313" key="2">
    <source>
        <dbReference type="Proteomes" id="UP000501054"/>
    </source>
</evidence>
<accession>A0A6G9RYX2</accession>
<reference evidence="1 2" key="1">
    <citation type="journal article" date="2020" name="Genes (Basel)">
        <title>Comparative Genomics of Two New HF1-like Haloviruses.</title>
        <authorList>
            <person name="Dyall-Smith M."/>
            <person name="Tang S.L."/>
            <person name="Russ B."/>
            <person name="Chiang P.W."/>
            <person name="Pfeiffer F."/>
        </authorList>
    </citation>
    <scope>NUCLEOTIDE SEQUENCE [LARGE SCALE GENOMIC DNA]</scope>
</reference>
<name>A0A6G9RYX2_9CAUD</name>
<evidence type="ECO:0000313" key="1">
    <source>
        <dbReference type="EMBL" id="QIR31232.1"/>
    </source>
</evidence>
<keyword evidence="2" id="KW-1185">Reference proteome</keyword>
<protein>
    <submittedName>
        <fullName evidence="1">Putative CxxC motif protein</fullName>
    </submittedName>
</protein>
<gene>
    <name evidence="1" type="ORF">HrrSp1_340</name>
</gene>
<dbReference type="EMBL" id="MN901521">
    <property type="protein sequence ID" value="QIR31232.1"/>
    <property type="molecule type" value="Genomic_DNA"/>
</dbReference>
<proteinExistence type="predicted"/>